<dbReference type="Proteomes" id="UP001234297">
    <property type="component" value="Chromosome 1"/>
</dbReference>
<sequence>MIDQEEATLPIEVQQEELAITTFKEWLNPLEDTSSDVAHSFNGPTFSPKNHDDELQHIGPSTDSALPVANNIPSSELNEGPSMATPMAATNTSTTAIDTWHNHSLSSTTSIHDTHDVLASSRMATRGQHGIVKPNPKYSSSDYALHTSPYLHMYRLNPKATK</sequence>
<organism evidence="1 2">
    <name type="scientific">Persea americana</name>
    <name type="common">Avocado</name>
    <dbReference type="NCBI Taxonomy" id="3435"/>
    <lineage>
        <taxon>Eukaryota</taxon>
        <taxon>Viridiplantae</taxon>
        <taxon>Streptophyta</taxon>
        <taxon>Embryophyta</taxon>
        <taxon>Tracheophyta</taxon>
        <taxon>Spermatophyta</taxon>
        <taxon>Magnoliopsida</taxon>
        <taxon>Magnoliidae</taxon>
        <taxon>Laurales</taxon>
        <taxon>Lauraceae</taxon>
        <taxon>Persea</taxon>
    </lineage>
</organism>
<evidence type="ECO:0000313" key="1">
    <source>
        <dbReference type="EMBL" id="KAJ8650799.1"/>
    </source>
</evidence>
<comment type="caution">
    <text evidence="1">The sequence shown here is derived from an EMBL/GenBank/DDBJ whole genome shotgun (WGS) entry which is preliminary data.</text>
</comment>
<proteinExistence type="predicted"/>
<name>A0ACC2MYR1_PERAE</name>
<dbReference type="EMBL" id="CM056809">
    <property type="protein sequence ID" value="KAJ8650799.1"/>
    <property type="molecule type" value="Genomic_DNA"/>
</dbReference>
<gene>
    <name evidence="1" type="ORF">MRB53_003822</name>
</gene>
<accession>A0ACC2MYR1</accession>
<evidence type="ECO:0000313" key="2">
    <source>
        <dbReference type="Proteomes" id="UP001234297"/>
    </source>
</evidence>
<reference evidence="1 2" key="1">
    <citation type="journal article" date="2022" name="Hortic Res">
        <title>A haplotype resolved chromosomal level avocado genome allows analysis of novel avocado genes.</title>
        <authorList>
            <person name="Nath O."/>
            <person name="Fletcher S.J."/>
            <person name="Hayward A."/>
            <person name="Shaw L.M."/>
            <person name="Masouleh A.K."/>
            <person name="Furtado A."/>
            <person name="Henry R.J."/>
            <person name="Mitter N."/>
        </authorList>
    </citation>
    <scope>NUCLEOTIDE SEQUENCE [LARGE SCALE GENOMIC DNA]</scope>
    <source>
        <strain evidence="2">cv. Hass</strain>
    </source>
</reference>
<keyword evidence="2" id="KW-1185">Reference proteome</keyword>
<protein>
    <submittedName>
        <fullName evidence="1">Uncharacterized protein</fullName>
    </submittedName>
</protein>